<evidence type="ECO:0000256" key="1">
    <source>
        <dbReference type="SAM" id="Phobius"/>
    </source>
</evidence>
<dbReference type="SUPFAM" id="SSF51206">
    <property type="entry name" value="cAMP-binding domain-like"/>
    <property type="match status" value="1"/>
</dbReference>
<protein>
    <submittedName>
        <fullName evidence="3">Cyclic nucleotide-binding protein</fullName>
    </submittedName>
</protein>
<dbReference type="GO" id="GO:0005829">
    <property type="term" value="C:cytosol"/>
    <property type="evidence" value="ECO:0007669"/>
    <property type="project" value="TreeGrafter"/>
</dbReference>
<evidence type="ECO:0000313" key="4">
    <source>
        <dbReference type="Proteomes" id="UP000054621"/>
    </source>
</evidence>
<reference evidence="3 4" key="1">
    <citation type="submission" date="2015-11" db="EMBL/GenBank/DDBJ databases">
        <title>Genomic analysis of 38 Legionella species identifies large and diverse effector repertoires.</title>
        <authorList>
            <person name="Burstein D."/>
            <person name="Amaro F."/>
            <person name="Zusman T."/>
            <person name="Lifshitz Z."/>
            <person name="Cohen O."/>
            <person name="Gilbert J.A."/>
            <person name="Pupko T."/>
            <person name="Shuman H.A."/>
            <person name="Segal G."/>
        </authorList>
    </citation>
    <scope>NUCLEOTIDE SEQUENCE [LARGE SCALE GENOMIC DNA]</scope>
    <source>
        <strain evidence="3 4">Mt.St.Helens-4</strain>
    </source>
</reference>
<dbReference type="OrthoDB" id="3525895at2"/>
<evidence type="ECO:0000259" key="2">
    <source>
        <dbReference type="PROSITE" id="PS50042"/>
    </source>
</evidence>
<dbReference type="EMBL" id="LNYV01000028">
    <property type="protein sequence ID" value="KTD57203.1"/>
    <property type="molecule type" value="Genomic_DNA"/>
</dbReference>
<dbReference type="RefSeq" id="WP_027270467.1">
    <property type="nucleotide sequence ID" value="NZ_CAAAJE010000007.1"/>
</dbReference>
<feature type="transmembrane region" description="Helical" evidence="1">
    <location>
        <begin position="301"/>
        <end position="318"/>
    </location>
</feature>
<feature type="transmembrane region" description="Helical" evidence="1">
    <location>
        <begin position="224"/>
        <end position="246"/>
    </location>
</feature>
<accession>A0A0W0YKS1</accession>
<dbReference type="eggNOG" id="COG1266">
    <property type="taxonomic scope" value="Bacteria"/>
</dbReference>
<proteinExistence type="predicted"/>
<feature type="transmembrane region" description="Helical" evidence="1">
    <location>
        <begin position="157"/>
        <end position="180"/>
    </location>
</feature>
<dbReference type="GO" id="GO:0004175">
    <property type="term" value="F:endopeptidase activity"/>
    <property type="evidence" value="ECO:0007669"/>
    <property type="project" value="UniProtKB-ARBA"/>
</dbReference>
<dbReference type="Gene3D" id="2.60.120.10">
    <property type="entry name" value="Jelly Rolls"/>
    <property type="match status" value="1"/>
</dbReference>
<keyword evidence="1" id="KW-1133">Transmembrane helix</keyword>
<dbReference type="InterPro" id="IPR003675">
    <property type="entry name" value="Rce1/LyrA-like_dom"/>
</dbReference>
<dbReference type="InterPro" id="IPR000595">
    <property type="entry name" value="cNMP-bd_dom"/>
</dbReference>
<keyword evidence="1" id="KW-0812">Transmembrane</keyword>
<dbReference type="PROSITE" id="PS50042">
    <property type="entry name" value="CNMP_BINDING_3"/>
    <property type="match status" value="1"/>
</dbReference>
<evidence type="ECO:0000313" key="3">
    <source>
        <dbReference type="EMBL" id="KTD57203.1"/>
    </source>
</evidence>
<dbReference type="PATRIC" id="fig|28087.4.peg.1934"/>
<feature type="domain" description="Cyclic nucleotide-binding" evidence="2">
    <location>
        <begin position="13"/>
        <end position="108"/>
    </location>
</feature>
<dbReference type="CDD" id="cd00038">
    <property type="entry name" value="CAP_ED"/>
    <property type="match status" value="1"/>
</dbReference>
<dbReference type="InterPro" id="IPR050397">
    <property type="entry name" value="Env_Response_Regulators"/>
</dbReference>
<dbReference type="PANTHER" id="PTHR24567">
    <property type="entry name" value="CRP FAMILY TRANSCRIPTIONAL REGULATORY PROTEIN"/>
    <property type="match status" value="1"/>
</dbReference>
<feature type="transmembrane region" description="Helical" evidence="1">
    <location>
        <begin position="324"/>
        <end position="340"/>
    </location>
</feature>
<dbReference type="PANTHER" id="PTHR24567:SF26">
    <property type="entry name" value="REGULATORY PROTEIN YEIL"/>
    <property type="match status" value="1"/>
</dbReference>
<dbReference type="GO" id="GO:0080120">
    <property type="term" value="P:CAAX-box protein maturation"/>
    <property type="evidence" value="ECO:0007669"/>
    <property type="project" value="UniProtKB-ARBA"/>
</dbReference>
<dbReference type="GO" id="GO:0003700">
    <property type="term" value="F:DNA-binding transcription factor activity"/>
    <property type="evidence" value="ECO:0007669"/>
    <property type="project" value="TreeGrafter"/>
</dbReference>
<feature type="transmembrane region" description="Helical" evidence="1">
    <location>
        <begin position="270"/>
        <end position="289"/>
    </location>
</feature>
<dbReference type="SMART" id="SM00100">
    <property type="entry name" value="cNMP"/>
    <property type="match status" value="1"/>
</dbReference>
<dbReference type="Pfam" id="PF02517">
    <property type="entry name" value="Rce1-like"/>
    <property type="match status" value="1"/>
</dbReference>
<comment type="caution">
    <text evidence="3">The sequence shown here is derived from an EMBL/GenBank/DDBJ whole genome shotgun (WGS) entry which is preliminary data.</text>
</comment>
<sequence>MIRMNDLSDFQALFQNINPQDLEILLQFVKRVKLKKNQYLFYEDTQGDSVYLIKSGKIGIESKGQHLTDLFSGDYLGEMSILDRRPRSSSVYAATPSELYAINMMELQDKYPQLYAQLIVNLSKALPDRLREANNLATNTLKKEISLLKNQVHTARFMTYLLVIISLFIILKDITAWAQFSETPNVLNIRITLVLAFIFFVVMWKNGYSLAEMGLTFKNSKQSVIESLMVSLIIICSFLLIKWLLISHTPYLKETPLLCFCKNAYELLELSIGFIILAPIQEFIVRGCLQSSLMHYVKKDHYVYAILMSNLIFCSFYSSFALRSSILLFILGLAWGWLYLRGQTLIGVSLSHILIGIFLTGVIGFPIQLL</sequence>
<feature type="transmembrane region" description="Helical" evidence="1">
    <location>
        <begin position="347"/>
        <end position="367"/>
    </location>
</feature>
<dbReference type="InterPro" id="IPR018490">
    <property type="entry name" value="cNMP-bd_dom_sf"/>
</dbReference>
<dbReference type="InterPro" id="IPR014710">
    <property type="entry name" value="RmlC-like_jellyroll"/>
</dbReference>
<dbReference type="Proteomes" id="UP000054621">
    <property type="component" value="Unassembled WGS sequence"/>
</dbReference>
<dbReference type="AlphaFoldDB" id="A0A0W0YKS1"/>
<organism evidence="3 4">
    <name type="scientific">Legionella sainthelensi</name>
    <dbReference type="NCBI Taxonomy" id="28087"/>
    <lineage>
        <taxon>Bacteria</taxon>
        <taxon>Pseudomonadati</taxon>
        <taxon>Pseudomonadota</taxon>
        <taxon>Gammaproteobacteria</taxon>
        <taxon>Legionellales</taxon>
        <taxon>Legionellaceae</taxon>
        <taxon>Legionella</taxon>
    </lineage>
</organism>
<feature type="transmembrane region" description="Helical" evidence="1">
    <location>
        <begin position="186"/>
        <end position="204"/>
    </location>
</feature>
<name>A0A0W0YKS1_9GAMM</name>
<dbReference type="STRING" id="28087.Lsai_1807"/>
<keyword evidence="1" id="KW-0472">Membrane</keyword>
<dbReference type="Pfam" id="PF00027">
    <property type="entry name" value="cNMP_binding"/>
    <property type="match status" value="1"/>
</dbReference>
<gene>
    <name evidence="3" type="ORF">Lsai_1807</name>
</gene>